<dbReference type="InterPro" id="IPR057244">
    <property type="entry name" value="GAIN_B"/>
</dbReference>
<dbReference type="GO" id="GO:0007166">
    <property type="term" value="P:cell surface receptor signaling pathway"/>
    <property type="evidence" value="ECO:0007669"/>
    <property type="project" value="InterPro"/>
</dbReference>
<feature type="transmembrane region" description="Helical" evidence="7">
    <location>
        <begin position="353"/>
        <end position="376"/>
    </location>
</feature>
<name>A0A1X7UAU3_AMPQE</name>
<dbReference type="Pfam" id="PF01825">
    <property type="entry name" value="GPS"/>
    <property type="match status" value="1"/>
</dbReference>
<evidence type="ECO:0000259" key="8">
    <source>
        <dbReference type="PROSITE" id="PS50221"/>
    </source>
</evidence>
<evidence type="ECO:0000256" key="6">
    <source>
        <dbReference type="SAM" id="MobiDB-lite"/>
    </source>
</evidence>
<dbReference type="STRING" id="400682.A0A1X7UAU3"/>
<feature type="domain" description="GAIN-B" evidence="8">
    <location>
        <begin position="178"/>
        <end position="344"/>
    </location>
</feature>
<dbReference type="Gene3D" id="2.60.220.50">
    <property type="match status" value="1"/>
</dbReference>
<evidence type="ECO:0000313" key="10">
    <source>
        <dbReference type="EnsemblMetazoa" id="Aqu2.1.24599_001"/>
    </source>
</evidence>
<evidence type="ECO:0000259" key="9">
    <source>
        <dbReference type="PROSITE" id="PS50261"/>
    </source>
</evidence>
<evidence type="ECO:0000256" key="4">
    <source>
        <dbReference type="ARBA" id="ARBA00023136"/>
    </source>
</evidence>
<dbReference type="PROSITE" id="PS50261">
    <property type="entry name" value="G_PROTEIN_RECEP_F2_4"/>
    <property type="match status" value="1"/>
</dbReference>
<dbReference type="Pfam" id="PF00002">
    <property type="entry name" value="7tm_2"/>
    <property type="match status" value="1"/>
</dbReference>
<evidence type="ECO:0000256" key="1">
    <source>
        <dbReference type="ARBA" id="ARBA00004141"/>
    </source>
</evidence>
<feature type="transmembrane region" description="Helical" evidence="7">
    <location>
        <begin position="420"/>
        <end position="446"/>
    </location>
</feature>
<dbReference type="Gene3D" id="1.20.1070.10">
    <property type="entry name" value="Rhodopsin 7-helix transmembrane proteins"/>
    <property type="match status" value="1"/>
</dbReference>
<reference evidence="10" key="1">
    <citation type="submission" date="2017-05" db="UniProtKB">
        <authorList>
            <consortium name="EnsemblMetazoa"/>
        </authorList>
    </citation>
    <scope>IDENTIFICATION</scope>
</reference>
<dbReference type="AlphaFoldDB" id="A0A1X7UAU3"/>
<dbReference type="InterPro" id="IPR000832">
    <property type="entry name" value="GPCR_2_secretin-like"/>
</dbReference>
<dbReference type="InterPro" id="IPR000203">
    <property type="entry name" value="GPS"/>
</dbReference>
<dbReference type="SMART" id="SM00303">
    <property type="entry name" value="GPS"/>
    <property type="match status" value="1"/>
</dbReference>
<dbReference type="InterPro" id="IPR046338">
    <property type="entry name" value="GAIN_dom_sf"/>
</dbReference>
<dbReference type="PROSITE" id="PS50221">
    <property type="entry name" value="GAIN_B"/>
    <property type="match status" value="1"/>
</dbReference>
<dbReference type="OrthoDB" id="10037534at2759"/>
<dbReference type="SUPFAM" id="SSF81321">
    <property type="entry name" value="Family A G protein-coupled receptor-like"/>
    <property type="match status" value="1"/>
</dbReference>
<feature type="transmembrane region" description="Helical" evidence="7">
    <location>
        <begin position="581"/>
        <end position="604"/>
    </location>
</feature>
<feature type="transmembrane region" description="Helical" evidence="7">
    <location>
        <begin position="557"/>
        <end position="575"/>
    </location>
</feature>
<feature type="compositionally biased region" description="Basic and acidic residues" evidence="6">
    <location>
        <begin position="633"/>
        <end position="643"/>
    </location>
</feature>
<dbReference type="CDD" id="cd15040">
    <property type="entry name" value="7tmB2_Adhesion"/>
    <property type="match status" value="1"/>
</dbReference>
<keyword evidence="2 7" id="KW-0812">Transmembrane</keyword>
<evidence type="ECO:0000256" key="7">
    <source>
        <dbReference type="SAM" id="Phobius"/>
    </source>
</evidence>
<dbReference type="PRINTS" id="PR00249">
    <property type="entry name" value="GPCRSECRETIN"/>
</dbReference>
<comment type="subcellular location">
    <subcellularLocation>
        <location evidence="1">Membrane</location>
        <topology evidence="1">Multi-pass membrane protein</topology>
    </subcellularLocation>
</comment>
<feature type="region of interest" description="Disordered" evidence="6">
    <location>
        <begin position="629"/>
        <end position="648"/>
    </location>
</feature>
<evidence type="ECO:0000256" key="5">
    <source>
        <dbReference type="ARBA" id="ARBA00023157"/>
    </source>
</evidence>
<dbReference type="InterPro" id="IPR017981">
    <property type="entry name" value="GPCR_2-like_7TM"/>
</dbReference>
<proteinExistence type="predicted"/>
<dbReference type="PANTHER" id="PTHR12011:SF347">
    <property type="entry name" value="FI21270P1-RELATED"/>
    <property type="match status" value="1"/>
</dbReference>
<organism evidence="10">
    <name type="scientific">Amphimedon queenslandica</name>
    <name type="common">Sponge</name>
    <dbReference type="NCBI Taxonomy" id="400682"/>
    <lineage>
        <taxon>Eukaryota</taxon>
        <taxon>Metazoa</taxon>
        <taxon>Porifera</taxon>
        <taxon>Demospongiae</taxon>
        <taxon>Heteroscleromorpha</taxon>
        <taxon>Haplosclerida</taxon>
        <taxon>Niphatidae</taxon>
        <taxon>Amphimedon</taxon>
    </lineage>
</organism>
<dbReference type="EnsemblMetazoa" id="Aqu2.1.24599_001">
    <property type="protein sequence ID" value="Aqu2.1.24599_001"/>
    <property type="gene ID" value="Aqu2.1.24599"/>
</dbReference>
<dbReference type="GO" id="GO:0005886">
    <property type="term" value="C:plasma membrane"/>
    <property type="evidence" value="ECO:0007669"/>
    <property type="project" value="TreeGrafter"/>
</dbReference>
<evidence type="ECO:0000256" key="3">
    <source>
        <dbReference type="ARBA" id="ARBA00022989"/>
    </source>
</evidence>
<protein>
    <recommendedName>
        <fullName evidence="11">G-protein coupled receptors family 2 profile 2 domain-containing protein</fullName>
    </recommendedName>
</protein>
<dbReference type="PANTHER" id="PTHR12011">
    <property type="entry name" value="ADHESION G-PROTEIN COUPLED RECEPTOR"/>
    <property type="match status" value="1"/>
</dbReference>
<keyword evidence="3 7" id="KW-1133">Transmembrane helix</keyword>
<feature type="transmembrane region" description="Helical" evidence="7">
    <location>
        <begin position="458"/>
        <end position="483"/>
    </location>
</feature>
<feature type="domain" description="G-protein coupled receptors family 2 profile 2" evidence="9">
    <location>
        <begin position="354"/>
        <end position="605"/>
    </location>
</feature>
<accession>A0A1X7UAU3</accession>
<dbReference type="GO" id="GO:0004930">
    <property type="term" value="F:G protein-coupled receptor activity"/>
    <property type="evidence" value="ECO:0007669"/>
    <property type="project" value="InterPro"/>
</dbReference>
<keyword evidence="4 7" id="KW-0472">Membrane</keyword>
<evidence type="ECO:0000256" key="2">
    <source>
        <dbReference type="ARBA" id="ARBA00022692"/>
    </source>
</evidence>
<sequence>MCSCNKFMIMDQRPSLVIPNDLHRCFDDQRSCPEDYSIPTPPLLQCLPGKSLITGTCNKGLFNETSSCSQCGQLNEPVCNYDTQFSGIISMINQSANGALQNLSKQLNQFTPEQSIVLFDTIISRGINTSVVNATEMVLRTAELMVNELPTNELTEVKLSVATQFLLSLDEFALNLTESTSFDFGNIFLNVTQIESFSGERLTVLNYEGNSLSLPAMIFINSLPATVASFVYSNLSSILSPTDGRELISPVVSATVECNGTCITNELTEPVVISFSHTQQTLSAISGSSISCVFWNIELSNDSLPSGFWDNEGCNVSSVDQQSVTCQCNHLTHFAILLSPGGSPPADSLDSKILTIAGQILVPISLVCLLMVILTYSCLRSLWNMRNYIHIMLCSNLFISQLIFLIGIEQTANPSLCSAIAVLLQYMFLVTFMWMLMEGVVLYVSLVKVFVKHPKHYIIGFTIISYGAPALYMLFIVPIGFLVNTPDHSHYLYYDDNGDLVACWLSYKSGFVWSFIGPVILIIIANCGFFIMSIVIIRRHQKKQDQGNKAQHWIKAALSLTVVMGIGWIGSVLFFSQKLLFIAYIMTIFIAGQGILIFILYVPLSSNVREAYAKLFKKRLANWSLTRSTASGDSKKKSTEDNHYTLGSKEVNTIDNGLDAEKSKSMA</sequence>
<evidence type="ECO:0008006" key="11">
    <source>
        <dbReference type="Google" id="ProtNLM"/>
    </source>
</evidence>
<feature type="transmembrane region" description="Helical" evidence="7">
    <location>
        <begin position="388"/>
        <end position="408"/>
    </location>
</feature>
<feature type="transmembrane region" description="Helical" evidence="7">
    <location>
        <begin position="515"/>
        <end position="537"/>
    </location>
</feature>
<dbReference type="InParanoid" id="A0A1X7UAU3"/>
<keyword evidence="5" id="KW-1015">Disulfide bond</keyword>